<evidence type="ECO:0000256" key="8">
    <source>
        <dbReference type="ARBA" id="ARBA00022723"/>
    </source>
</evidence>
<dbReference type="GO" id="GO:0005737">
    <property type="term" value="C:cytoplasm"/>
    <property type="evidence" value="ECO:0007669"/>
    <property type="project" value="UniProtKB-SubCell"/>
</dbReference>
<keyword evidence="13 17" id="KW-0539">Nucleus</keyword>
<accession>A0AAD9KKA7</accession>
<feature type="domain" description="Histone deacetylase" evidence="21">
    <location>
        <begin position="48"/>
        <end position="336"/>
    </location>
</feature>
<evidence type="ECO:0000256" key="9">
    <source>
        <dbReference type="ARBA" id="ARBA00022801"/>
    </source>
</evidence>
<comment type="catalytic activity">
    <reaction evidence="14">
        <text>N(6)-acetyl-L-lysyl-[protein] + H2O = L-lysyl-[protein] + acetate</text>
        <dbReference type="Rhea" id="RHEA:58108"/>
        <dbReference type="Rhea" id="RHEA-COMP:9752"/>
        <dbReference type="Rhea" id="RHEA-COMP:10731"/>
        <dbReference type="ChEBI" id="CHEBI:15377"/>
        <dbReference type="ChEBI" id="CHEBI:29969"/>
        <dbReference type="ChEBI" id="CHEBI:30089"/>
        <dbReference type="ChEBI" id="CHEBI:61930"/>
    </reaction>
    <physiologicalReaction direction="left-to-right" evidence="14">
        <dbReference type="Rhea" id="RHEA:58109"/>
    </physiologicalReaction>
</comment>
<gene>
    <name evidence="22" type="ORF">NP493_931g00010</name>
</gene>
<evidence type="ECO:0000256" key="17">
    <source>
        <dbReference type="PIRNR" id="PIRNR037913"/>
    </source>
</evidence>
<dbReference type="GO" id="GO:0005694">
    <property type="term" value="C:chromosome"/>
    <property type="evidence" value="ECO:0007669"/>
    <property type="project" value="UniProtKB-SubCell"/>
</dbReference>
<evidence type="ECO:0000313" key="22">
    <source>
        <dbReference type="EMBL" id="KAK2172727.1"/>
    </source>
</evidence>
<keyword evidence="7" id="KW-0678">Repressor</keyword>
<feature type="binding site" evidence="19">
    <location>
        <position position="116"/>
    </location>
    <ligand>
        <name>substrate</name>
    </ligand>
</feature>
<proteinExistence type="inferred from homology"/>
<evidence type="ECO:0000256" key="12">
    <source>
        <dbReference type="ARBA" id="ARBA00023163"/>
    </source>
</evidence>
<keyword evidence="5" id="KW-0158">Chromosome</keyword>
<dbReference type="PANTHER" id="PTHR10625">
    <property type="entry name" value="HISTONE DEACETYLASE HDAC1-RELATED"/>
    <property type="match status" value="1"/>
</dbReference>
<evidence type="ECO:0000256" key="11">
    <source>
        <dbReference type="ARBA" id="ARBA00023015"/>
    </source>
</evidence>
<comment type="catalytic activity">
    <reaction evidence="15">
        <text>N(6)-(2E)-butenoyl-L-lysyl-[protein] + H2O = (2E)-2-butenoate + L-lysyl-[protein]</text>
        <dbReference type="Rhea" id="RHEA:69172"/>
        <dbReference type="Rhea" id="RHEA-COMP:9752"/>
        <dbReference type="Rhea" id="RHEA-COMP:13707"/>
        <dbReference type="ChEBI" id="CHEBI:15377"/>
        <dbReference type="ChEBI" id="CHEBI:29969"/>
        <dbReference type="ChEBI" id="CHEBI:35899"/>
        <dbReference type="ChEBI" id="CHEBI:137954"/>
    </reaction>
    <physiologicalReaction direction="left-to-right" evidence="15">
        <dbReference type="Rhea" id="RHEA:69173"/>
    </physiologicalReaction>
</comment>
<dbReference type="PANTHER" id="PTHR10625:SF14">
    <property type="entry name" value="HISTONE DEACETYLASE 8"/>
    <property type="match status" value="1"/>
</dbReference>
<dbReference type="InterPro" id="IPR003084">
    <property type="entry name" value="HDAC_I/II"/>
</dbReference>
<feature type="binding site" evidence="19">
    <location>
        <position position="166"/>
    </location>
    <ligand>
        <name>substrate</name>
    </ligand>
</feature>
<feature type="active site" description="Proton acceptor" evidence="18">
    <location>
        <position position="158"/>
    </location>
</feature>
<evidence type="ECO:0000256" key="6">
    <source>
        <dbReference type="ARBA" id="ARBA00022490"/>
    </source>
</evidence>
<name>A0AAD9KKA7_RIDPI</name>
<protein>
    <recommendedName>
        <fullName evidence="17">Histone deacetylase</fullName>
        <ecNumber evidence="17">3.5.1.98</ecNumber>
    </recommendedName>
</protein>
<evidence type="ECO:0000256" key="10">
    <source>
        <dbReference type="ARBA" id="ARBA00022853"/>
    </source>
</evidence>
<evidence type="ECO:0000256" key="4">
    <source>
        <dbReference type="ARBA" id="ARBA00004496"/>
    </source>
</evidence>
<dbReference type="InterPro" id="IPR037138">
    <property type="entry name" value="His_deacetylse_dom_sf"/>
</dbReference>
<dbReference type="PIRSF" id="PIRSF037913">
    <property type="entry name" value="His_deacetylse_1"/>
    <property type="match status" value="1"/>
</dbReference>
<dbReference type="FunFam" id="3.40.800.20:FF:000006">
    <property type="entry name" value="Histone deacetylase 8"/>
    <property type="match status" value="1"/>
</dbReference>
<keyword evidence="11 17" id="KW-0805">Transcription regulation</keyword>
<evidence type="ECO:0000256" key="3">
    <source>
        <dbReference type="ARBA" id="ARBA00004286"/>
    </source>
</evidence>
<dbReference type="PRINTS" id="PR01270">
    <property type="entry name" value="HDASUPER"/>
</dbReference>
<keyword evidence="10 17" id="KW-0156">Chromatin regulator</keyword>
<dbReference type="EC" id="3.5.1.98" evidence="17"/>
<dbReference type="Pfam" id="PF00850">
    <property type="entry name" value="Hist_deacetyl"/>
    <property type="match status" value="1"/>
</dbReference>
<dbReference type="GO" id="GO:0046872">
    <property type="term" value="F:metal ion binding"/>
    <property type="evidence" value="ECO:0007669"/>
    <property type="project" value="UniProtKB-KW"/>
</dbReference>
<evidence type="ECO:0000259" key="21">
    <source>
        <dbReference type="Pfam" id="PF00850"/>
    </source>
</evidence>
<feature type="binding site" evidence="20">
    <location>
        <position position="195"/>
    </location>
    <ligand>
        <name>a divalent metal cation</name>
        <dbReference type="ChEBI" id="CHEBI:60240"/>
    </ligand>
</feature>
<evidence type="ECO:0000256" key="5">
    <source>
        <dbReference type="ARBA" id="ARBA00022454"/>
    </source>
</evidence>
<keyword evidence="6" id="KW-0963">Cytoplasm</keyword>
<comment type="cofactor">
    <cofactor evidence="1">
        <name>a divalent metal cation</name>
        <dbReference type="ChEBI" id="CHEBI:60240"/>
    </cofactor>
</comment>
<dbReference type="Gene3D" id="3.40.800.20">
    <property type="entry name" value="Histone deacetylase domain"/>
    <property type="match status" value="1"/>
</dbReference>
<feature type="binding site" evidence="19">
    <location>
        <position position="321"/>
    </location>
    <ligand>
        <name>substrate</name>
    </ligand>
</feature>
<feature type="binding site" evidence="20">
    <location>
        <position position="193"/>
    </location>
    <ligand>
        <name>a divalent metal cation</name>
        <dbReference type="ChEBI" id="CHEBI:60240"/>
    </ligand>
</feature>
<evidence type="ECO:0000256" key="7">
    <source>
        <dbReference type="ARBA" id="ARBA00022491"/>
    </source>
</evidence>
<dbReference type="InterPro" id="IPR023696">
    <property type="entry name" value="Ureohydrolase_dom_sf"/>
</dbReference>
<evidence type="ECO:0000256" key="18">
    <source>
        <dbReference type="PIRSR" id="PIRSR037913-1"/>
    </source>
</evidence>
<evidence type="ECO:0000256" key="16">
    <source>
        <dbReference type="ARBA" id="ARBA00049416"/>
    </source>
</evidence>
<dbReference type="Proteomes" id="UP001209878">
    <property type="component" value="Unassembled WGS sequence"/>
</dbReference>
<dbReference type="PRINTS" id="PR01271">
    <property type="entry name" value="HISDACETLASE"/>
</dbReference>
<keyword evidence="12 17" id="KW-0804">Transcription</keyword>
<evidence type="ECO:0000256" key="13">
    <source>
        <dbReference type="ARBA" id="ARBA00023242"/>
    </source>
</evidence>
<comment type="caution">
    <text evidence="22">The sequence shown here is derived from an EMBL/GenBank/DDBJ whole genome shotgun (WGS) entry which is preliminary data.</text>
</comment>
<reference evidence="22" key="1">
    <citation type="journal article" date="2023" name="Mol. Biol. Evol.">
        <title>Third-Generation Sequencing Reveals the Adaptive Role of the Epigenome in Three Deep-Sea Polychaetes.</title>
        <authorList>
            <person name="Perez M."/>
            <person name="Aroh O."/>
            <person name="Sun Y."/>
            <person name="Lan Y."/>
            <person name="Juniper S.K."/>
            <person name="Young C.R."/>
            <person name="Angers B."/>
            <person name="Qian P.Y."/>
        </authorList>
    </citation>
    <scope>NUCLEOTIDE SEQUENCE</scope>
    <source>
        <strain evidence="22">R07B-5</strain>
    </source>
</reference>
<dbReference type="GO" id="GO:0031507">
    <property type="term" value="P:heterochromatin formation"/>
    <property type="evidence" value="ECO:0007669"/>
    <property type="project" value="TreeGrafter"/>
</dbReference>
<dbReference type="EMBL" id="JAODUO010000935">
    <property type="protein sequence ID" value="KAK2172727.1"/>
    <property type="molecule type" value="Genomic_DNA"/>
</dbReference>
<feature type="binding site" evidence="20">
    <location>
        <position position="282"/>
    </location>
    <ligand>
        <name>a divalent metal cation</name>
        <dbReference type="ChEBI" id="CHEBI:60240"/>
    </ligand>
</feature>
<evidence type="ECO:0000256" key="1">
    <source>
        <dbReference type="ARBA" id="ARBA00001968"/>
    </source>
</evidence>
<keyword evidence="8 20" id="KW-0479">Metal-binding</keyword>
<comment type="similarity">
    <text evidence="17">Belongs to the histone deacetylase family. HD Type 1 subfamily.</text>
</comment>
<comment type="subcellular location">
    <subcellularLocation>
        <location evidence="3">Chromosome</location>
    </subcellularLocation>
    <subcellularLocation>
        <location evidence="4">Cytoplasm</location>
    </subcellularLocation>
    <subcellularLocation>
        <location evidence="2 17">Nucleus</location>
    </subcellularLocation>
</comment>
<dbReference type="GO" id="GO:0141221">
    <property type="term" value="F:histone deacetylase activity, hydrolytic mechanism"/>
    <property type="evidence" value="ECO:0007669"/>
    <property type="project" value="UniProtKB-EC"/>
</dbReference>
<evidence type="ECO:0000256" key="20">
    <source>
        <dbReference type="PIRSR" id="PIRSR037913-3"/>
    </source>
</evidence>
<evidence type="ECO:0000256" key="15">
    <source>
        <dbReference type="ARBA" id="ARBA00049193"/>
    </source>
</evidence>
<evidence type="ECO:0000256" key="14">
    <source>
        <dbReference type="ARBA" id="ARBA00049136"/>
    </source>
</evidence>
<evidence type="ECO:0000256" key="2">
    <source>
        <dbReference type="ARBA" id="ARBA00004123"/>
    </source>
</evidence>
<evidence type="ECO:0000313" key="23">
    <source>
        <dbReference type="Proteomes" id="UP001209878"/>
    </source>
</evidence>
<sequence>MARRGKDSVLTEITNKNCPVDKKSDLRRVVYVYSDDLIAVCDQLPKVQCRARMVHSLISAYDLSRCMRCVSPRPAREDEVTLFHSSDYVDCLKRLSAIEDDEKYDEEAEEFGLSYDCPAYPGVFEHACVLAGATMTAATCLMSDLCDVAVNWCGGWHHAKRHEASGFCYFNDIVLGILKLRQKYERVLYVDLDLHHGDGVEDAFCATNKVMTVSFHKYSPGFFPGTGRLTDTGMGTGRYYSVNVPLKDGITDAQFVSVFTRVMELARVSYAPGVLVCQCGADGLTGDPMEAFNLTPSAHSQCLQYLLSWNIPLLLVGGGGYNFANTARCWTVLTSVVTGQQLRSEIPEHEAFTEYGPDFELELQAGNKINRNTNEYIEGILQQVKENLSHVSCG</sequence>
<organism evidence="22 23">
    <name type="scientific">Ridgeia piscesae</name>
    <name type="common">Tubeworm</name>
    <dbReference type="NCBI Taxonomy" id="27915"/>
    <lineage>
        <taxon>Eukaryota</taxon>
        <taxon>Metazoa</taxon>
        <taxon>Spiralia</taxon>
        <taxon>Lophotrochozoa</taxon>
        <taxon>Annelida</taxon>
        <taxon>Polychaeta</taxon>
        <taxon>Sedentaria</taxon>
        <taxon>Canalipalpata</taxon>
        <taxon>Sabellida</taxon>
        <taxon>Siboglinidae</taxon>
        <taxon>Ridgeia</taxon>
    </lineage>
</organism>
<keyword evidence="9 17" id="KW-0378">Hydrolase</keyword>
<dbReference type="InterPro" id="IPR023801">
    <property type="entry name" value="His_deacetylse_dom"/>
</dbReference>
<dbReference type="AlphaFoldDB" id="A0AAD9KKA7"/>
<evidence type="ECO:0000256" key="19">
    <source>
        <dbReference type="PIRSR" id="PIRSR037913-2"/>
    </source>
</evidence>
<dbReference type="GO" id="GO:0005634">
    <property type="term" value="C:nucleus"/>
    <property type="evidence" value="ECO:0007669"/>
    <property type="project" value="UniProtKB-SubCell"/>
</dbReference>
<keyword evidence="23" id="KW-1185">Reference proteome</keyword>
<comment type="catalytic activity">
    <reaction evidence="16">
        <text>N(6)-acetyl-L-lysyl-[histone] + H2O = L-lysyl-[histone] + acetate</text>
        <dbReference type="Rhea" id="RHEA:58196"/>
        <dbReference type="Rhea" id="RHEA-COMP:9845"/>
        <dbReference type="Rhea" id="RHEA-COMP:11338"/>
        <dbReference type="ChEBI" id="CHEBI:15377"/>
        <dbReference type="ChEBI" id="CHEBI:29969"/>
        <dbReference type="ChEBI" id="CHEBI:30089"/>
        <dbReference type="ChEBI" id="CHEBI:61930"/>
        <dbReference type="EC" id="3.5.1.98"/>
    </reaction>
    <physiologicalReaction direction="left-to-right" evidence="16">
        <dbReference type="Rhea" id="RHEA:58197"/>
    </physiologicalReaction>
</comment>
<dbReference type="InterPro" id="IPR000286">
    <property type="entry name" value="HDACs"/>
</dbReference>
<dbReference type="SUPFAM" id="SSF52768">
    <property type="entry name" value="Arginase/deacetylase"/>
    <property type="match status" value="1"/>
</dbReference>